<dbReference type="HAMAP" id="MF_00736">
    <property type="entry name" value="Ribosomal_uL11"/>
    <property type="match status" value="1"/>
</dbReference>
<name>A0A7S3UH31_9CHLO</name>
<reference evidence="7" key="1">
    <citation type="submission" date="2021-01" db="EMBL/GenBank/DDBJ databases">
        <authorList>
            <person name="Corre E."/>
            <person name="Pelletier E."/>
            <person name="Niang G."/>
            <person name="Scheremetjew M."/>
            <person name="Finn R."/>
            <person name="Kale V."/>
            <person name="Holt S."/>
            <person name="Cochrane G."/>
            <person name="Meng A."/>
            <person name="Brown T."/>
            <person name="Cohen L."/>
        </authorList>
    </citation>
    <scope>NUCLEOTIDE SEQUENCE</scope>
    <source>
        <strain evidence="7">CCMP1897</strain>
    </source>
</reference>
<dbReference type="InterPro" id="IPR020785">
    <property type="entry name" value="Ribosomal_uL11_CS"/>
</dbReference>
<dbReference type="Gene3D" id="3.30.1550.10">
    <property type="entry name" value="Ribosomal protein L11/L12, N-terminal domain"/>
    <property type="match status" value="1"/>
</dbReference>
<evidence type="ECO:0000256" key="2">
    <source>
        <dbReference type="ARBA" id="ARBA00022980"/>
    </source>
</evidence>
<dbReference type="SUPFAM" id="SSF46906">
    <property type="entry name" value="Ribosomal protein L11, C-terminal domain"/>
    <property type="match status" value="1"/>
</dbReference>
<protein>
    <recommendedName>
        <fullName evidence="8">60S ribosomal protein L12</fullName>
    </recommendedName>
</protein>
<dbReference type="InterPro" id="IPR020783">
    <property type="entry name" value="Ribosomal_uL11_C"/>
</dbReference>
<proteinExistence type="inferred from homology"/>
<comment type="similarity">
    <text evidence="1 4">Belongs to the universal ribosomal protein uL11 family.</text>
</comment>
<dbReference type="GO" id="GO:0006412">
    <property type="term" value="P:translation"/>
    <property type="evidence" value="ECO:0007669"/>
    <property type="project" value="InterPro"/>
</dbReference>
<dbReference type="Pfam" id="PF03946">
    <property type="entry name" value="Ribosomal_L11_N"/>
    <property type="match status" value="1"/>
</dbReference>
<evidence type="ECO:0008006" key="8">
    <source>
        <dbReference type="Google" id="ProtNLM"/>
    </source>
</evidence>
<dbReference type="InterPro" id="IPR020784">
    <property type="entry name" value="Ribosomal_uL11_N"/>
</dbReference>
<dbReference type="Gene3D" id="1.10.10.250">
    <property type="entry name" value="Ribosomal protein L11, C-terminal domain"/>
    <property type="match status" value="1"/>
</dbReference>
<dbReference type="PANTHER" id="PTHR11661:SF2">
    <property type="entry name" value="LARGE RIBOSOMAL SUBUNIT PROTEIN UL11"/>
    <property type="match status" value="1"/>
</dbReference>
<gene>
    <name evidence="7" type="ORF">PSAL00342_LOCUS6466</name>
</gene>
<dbReference type="Pfam" id="PF00298">
    <property type="entry name" value="Ribosomal_L11"/>
    <property type="match status" value="1"/>
</dbReference>
<dbReference type="InterPro" id="IPR000911">
    <property type="entry name" value="Ribosomal_uL11"/>
</dbReference>
<dbReference type="GO" id="GO:0022625">
    <property type="term" value="C:cytosolic large ribosomal subunit"/>
    <property type="evidence" value="ECO:0007669"/>
    <property type="project" value="TreeGrafter"/>
</dbReference>
<organism evidence="7">
    <name type="scientific">Picocystis salinarum</name>
    <dbReference type="NCBI Taxonomy" id="88271"/>
    <lineage>
        <taxon>Eukaryota</taxon>
        <taxon>Viridiplantae</taxon>
        <taxon>Chlorophyta</taxon>
        <taxon>Picocystophyceae</taxon>
        <taxon>Picocystales</taxon>
        <taxon>Picocystaceae</taxon>
        <taxon>Picocystis</taxon>
    </lineage>
</organism>
<feature type="domain" description="Large ribosomal subunit protein uL11 N-terminal" evidence="6">
    <location>
        <begin position="13"/>
        <end position="70"/>
    </location>
</feature>
<dbReference type="FunFam" id="1.10.10.250:FF:000002">
    <property type="entry name" value="60S ribosomal protein L12"/>
    <property type="match status" value="1"/>
</dbReference>
<dbReference type="InterPro" id="IPR036769">
    <property type="entry name" value="Ribosomal_uL11_C_sf"/>
</dbReference>
<evidence type="ECO:0000256" key="4">
    <source>
        <dbReference type="RuleBase" id="RU003978"/>
    </source>
</evidence>
<dbReference type="GO" id="GO:0070180">
    <property type="term" value="F:large ribosomal subunit rRNA binding"/>
    <property type="evidence" value="ECO:0007669"/>
    <property type="project" value="TreeGrafter"/>
</dbReference>
<dbReference type="GO" id="GO:0003735">
    <property type="term" value="F:structural constituent of ribosome"/>
    <property type="evidence" value="ECO:0007669"/>
    <property type="project" value="InterPro"/>
</dbReference>
<dbReference type="InterPro" id="IPR036796">
    <property type="entry name" value="Ribosomal_uL11_N_sf"/>
</dbReference>
<evidence type="ECO:0000259" key="6">
    <source>
        <dbReference type="Pfam" id="PF03946"/>
    </source>
</evidence>
<evidence type="ECO:0000313" key="7">
    <source>
        <dbReference type="EMBL" id="CAE0612567.1"/>
    </source>
</evidence>
<keyword evidence="3 4" id="KW-0687">Ribonucleoprotein</keyword>
<sequence length="166" mass="17875">MPPEFDPTAISYVYVRVTGGVVGAASALAPKLGPLGLSPKKIGDDLAKATKKDWAGLRVTCRLVVQNRQAQVEVVPSAGALVIRALKEPVVDRKKVKHIQHDGNITMNDVYETARIMRPRSMARHFSGTVKEILGTCVSVGCTVDGEDPKDLQAQIDDGELVCPDE</sequence>
<evidence type="ECO:0000259" key="5">
    <source>
        <dbReference type="Pfam" id="PF00298"/>
    </source>
</evidence>
<dbReference type="AlphaFoldDB" id="A0A7S3UH31"/>
<dbReference type="SUPFAM" id="SSF54747">
    <property type="entry name" value="Ribosomal L11/L12e N-terminal domain"/>
    <property type="match status" value="1"/>
</dbReference>
<evidence type="ECO:0000256" key="1">
    <source>
        <dbReference type="ARBA" id="ARBA00010537"/>
    </source>
</evidence>
<evidence type="ECO:0000256" key="3">
    <source>
        <dbReference type="ARBA" id="ARBA00023274"/>
    </source>
</evidence>
<dbReference type="PROSITE" id="PS00359">
    <property type="entry name" value="RIBOSOMAL_L11"/>
    <property type="match status" value="1"/>
</dbReference>
<dbReference type="FunFam" id="3.30.1550.10:FF:000002">
    <property type="entry name" value="60S ribosomal protein L12"/>
    <property type="match status" value="1"/>
</dbReference>
<dbReference type="EMBL" id="HBIS01007146">
    <property type="protein sequence ID" value="CAE0612567.1"/>
    <property type="molecule type" value="Transcribed_RNA"/>
</dbReference>
<keyword evidence="2 4" id="KW-0689">Ribosomal protein</keyword>
<feature type="domain" description="Large ribosomal subunit protein uL11 C-terminal" evidence="5">
    <location>
        <begin position="75"/>
        <end position="144"/>
    </location>
</feature>
<dbReference type="PANTHER" id="PTHR11661">
    <property type="entry name" value="60S RIBOSOMAL PROTEIN L12"/>
    <property type="match status" value="1"/>
</dbReference>
<accession>A0A7S3UH31</accession>
<dbReference type="SMART" id="SM00649">
    <property type="entry name" value="RL11"/>
    <property type="match status" value="1"/>
</dbReference>